<dbReference type="Proteomes" id="UP000183529">
    <property type="component" value="Unassembled WGS sequence"/>
</dbReference>
<evidence type="ECO:0000256" key="4">
    <source>
        <dbReference type="ARBA" id="ARBA00022692"/>
    </source>
</evidence>
<keyword evidence="11" id="KW-1185">Reference proteome</keyword>
<dbReference type="PANTHER" id="PTHR33884:SF3">
    <property type="entry name" value="UPF0410 PROTEIN YMGE"/>
    <property type="match status" value="1"/>
</dbReference>
<dbReference type="Proteomes" id="UP000247515">
    <property type="component" value="Unassembled WGS sequence"/>
</dbReference>
<dbReference type="AlphaFoldDB" id="A0A1A5XFJ7"/>
<accession>A0A1A5XFJ7</accession>
<dbReference type="GO" id="GO:0005886">
    <property type="term" value="C:plasma membrane"/>
    <property type="evidence" value="ECO:0007669"/>
    <property type="project" value="UniProtKB-SubCell"/>
</dbReference>
<protein>
    <submittedName>
        <fullName evidence="8">Membrane protein YeaQ/YmgE (Transglycosylase-associated protein family)</fullName>
    </submittedName>
    <submittedName>
        <fullName evidence="9">Uncharacterized membrane protein YeaQ/YmgE, transglycosylase-associated protein family</fullName>
    </submittedName>
</protein>
<dbReference type="PANTHER" id="PTHR33884">
    <property type="entry name" value="UPF0410 PROTEIN YMGE"/>
    <property type="match status" value="1"/>
</dbReference>
<keyword evidence="6 7" id="KW-0472">Membrane</keyword>
<evidence type="ECO:0000256" key="3">
    <source>
        <dbReference type="ARBA" id="ARBA00022475"/>
    </source>
</evidence>
<evidence type="ECO:0000313" key="8">
    <source>
        <dbReference type="EMBL" id="PXX12802.1"/>
    </source>
</evidence>
<reference evidence="8 11" key="2">
    <citation type="submission" date="2018-05" db="EMBL/GenBank/DDBJ databases">
        <title>Genomic Encyclopedia of Type Strains, Phase IV (KMG-V): Genome sequencing to study the core and pangenomes of soil and plant-associated prokaryotes.</title>
        <authorList>
            <person name="Whitman W."/>
        </authorList>
    </citation>
    <scope>NUCLEOTIDE SEQUENCE [LARGE SCALE GENOMIC DNA]</scope>
    <source>
        <strain evidence="8 11">SIr-6563</strain>
    </source>
</reference>
<keyword evidence="4 7" id="KW-0812">Transmembrane</keyword>
<evidence type="ECO:0000313" key="9">
    <source>
        <dbReference type="EMBL" id="SEK10969.1"/>
    </source>
</evidence>
<organism evidence="9 10">
    <name type="scientific">Paraburkholderia tropica</name>
    <dbReference type="NCBI Taxonomy" id="92647"/>
    <lineage>
        <taxon>Bacteria</taxon>
        <taxon>Pseudomonadati</taxon>
        <taxon>Pseudomonadota</taxon>
        <taxon>Betaproteobacteria</taxon>
        <taxon>Burkholderiales</taxon>
        <taxon>Burkholderiaceae</taxon>
        <taxon>Paraburkholderia</taxon>
    </lineage>
</organism>
<keyword evidence="3" id="KW-1003">Cell membrane</keyword>
<comment type="caution">
    <text evidence="9">The sequence shown here is derived from an EMBL/GenBank/DDBJ whole genome shotgun (WGS) entry which is preliminary data.</text>
</comment>
<dbReference type="RefSeq" id="WP_065059412.1">
    <property type="nucleotide sequence ID" value="NZ_CADFGN010000017.1"/>
</dbReference>
<gene>
    <name evidence="8" type="ORF">C7400_116150</name>
    <name evidence="9" type="ORF">SAMN05216550_119153</name>
</gene>
<evidence type="ECO:0000313" key="10">
    <source>
        <dbReference type="Proteomes" id="UP000183529"/>
    </source>
</evidence>
<dbReference type="Pfam" id="PF04226">
    <property type="entry name" value="Transgly_assoc"/>
    <property type="match status" value="1"/>
</dbReference>
<evidence type="ECO:0000256" key="1">
    <source>
        <dbReference type="ARBA" id="ARBA00004651"/>
    </source>
</evidence>
<comment type="similarity">
    <text evidence="2">Belongs to the UPF0410 family.</text>
</comment>
<dbReference type="EMBL" id="QJJV01000016">
    <property type="protein sequence ID" value="PXX12802.1"/>
    <property type="molecule type" value="Genomic_DNA"/>
</dbReference>
<evidence type="ECO:0000313" key="11">
    <source>
        <dbReference type="Proteomes" id="UP000247515"/>
    </source>
</evidence>
<feature type="transmembrane region" description="Helical" evidence="7">
    <location>
        <begin position="6"/>
        <end position="23"/>
    </location>
</feature>
<evidence type="ECO:0000256" key="7">
    <source>
        <dbReference type="SAM" id="Phobius"/>
    </source>
</evidence>
<comment type="subcellular location">
    <subcellularLocation>
        <location evidence="1">Cell membrane</location>
        <topology evidence="1">Multi-pass membrane protein</topology>
    </subcellularLocation>
</comment>
<reference evidence="9 10" key="1">
    <citation type="submission" date="2016-10" db="EMBL/GenBank/DDBJ databases">
        <authorList>
            <person name="Varghese N."/>
            <person name="Submissions S."/>
        </authorList>
    </citation>
    <scope>NUCLEOTIDE SEQUENCE [LARGE SCALE GENOMIC DNA]</scope>
    <source>
        <strain evidence="9 10">LMG 22274</strain>
    </source>
</reference>
<feature type="transmembrane region" description="Helical" evidence="7">
    <location>
        <begin position="30"/>
        <end position="53"/>
    </location>
</feature>
<dbReference type="InterPro" id="IPR007341">
    <property type="entry name" value="Transgly_assoc"/>
</dbReference>
<sequence>MQHGIIGWLIIGAIAGWLAGLLVKGGGFGLIVDIIVGIVGAFIGGWLAGVLHINIGGGMISSIITAIVGAVILLFVIRLVRRA</sequence>
<name>A0A1A5XFJ7_9BURK</name>
<evidence type="ECO:0000256" key="2">
    <source>
        <dbReference type="ARBA" id="ARBA00011006"/>
    </source>
</evidence>
<feature type="transmembrane region" description="Helical" evidence="7">
    <location>
        <begin position="59"/>
        <end position="80"/>
    </location>
</feature>
<dbReference type="EMBL" id="FNZM01000019">
    <property type="protein sequence ID" value="SEK10969.1"/>
    <property type="molecule type" value="Genomic_DNA"/>
</dbReference>
<proteinExistence type="inferred from homology"/>
<keyword evidence="5 7" id="KW-1133">Transmembrane helix</keyword>
<evidence type="ECO:0000256" key="6">
    <source>
        <dbReference type="ARBA" id="ARBA00023136"/>
    </source>
</evidence>
<evidence type="ECO:0000256" key="5">
    <source>
        <dbReference type="ARBA" id="ARBA00022989"/>
    </source>
</evidence>